<keyword evidence="2" id="KW-1185">Reference proteome</keyword>
<comment type="caution">
    <text evidence="1">The sequence shown here is derived from an EMBL/GenBank/DDBJ whole genome shotgun (WGS) entry which is preliminary data.</text>
</comment>
<gene>
    <name evidence="1" type="ORF">GOP47_0011543</name>
</gene>
<dbReference type="AlphaFoldDB" id="A0A9D4USZ8"/>
<organism evidence="1 2">
    <name type="scientific">Adiantum capillus-veneris</name>
    <name type="common">Maidenhair fern</name>
    <dbReference type="NCBI Taxonomy" id="13818"/>
    <lineage>
        <taxon>Eukaryota</taxon>
        <taxon>Viridiplantae</taxon>
        <taxon>Streptophyta</taxon>
        <taxon>Embryophyta</taxon>
        <taxon>Tracheophyta</taxon>
        <taxon>Polypodiopsida</taxon>
        <taxon>Polypodiidae</taxon>
        <taxon>Polypodiales</taxon>
        <taxon>Pteridineae</taxon>
        <taxon>Pteridaceae</taxon>
        <taxon>Vittarioideae</taxon>
        <taxon>Adiantum</taxon>
    </lineage>
</organism>
<dbReference type="EMBL" id="JABFUD020000011">
    <property type="protein sequence ID" value="KAI5073530.1"/>
    <property type="molecule type" value="Genomic_DNA"/>
</dbReference>
<dbReference type="Proteomes" id="UP000886520">
    <property type="component" value="Chromosome 11"/>
</dbReference>
<name>A0A9D4USZ8_ADICA</name>
<accession>A0A9D4USZ8</accession>
<sequence>MSLSEDSVEEIQGRRDLLGISEIRDIDSTMLSLVTEVSNTNNSLITCTNQSPVTVTVTEVSNTNNSSITTIPYSLTNQTPVTIIENPNTDNSLVTCTDQSPVTEVSNSSVTNVPYTLTSTEMSTPIQLDDGENEE</sequence>
<proteinExistence type="predicted"/>
<evidence type="ECO:0000313" key="2">
    <source>
        <dbReference type="Proteomes" id="UP000886520"/>
    </source>
</evidence>
<evidence type="ECO:0000313" key="1">
    <source>
        <dbReference type="EMBL" id="KAI5073530.1"/>
    </source>
</evidence>
<reference evidence="1" key="1">
    <citation type="submission" date="2021-01" db="EMBL/GenBank/DDBJ databases">
        <title>Adiantum capillus-veneris genome.</title>
        <authorList>
            <person name="Fang Y."/>
            <person name="Liao Q."/>
        </authorList>
    </citation>
    <scope>NUCLEOTIDE SEQUENCE</scope>
    <source>
        <strain evidence="1">H3</strain>
        <tissue evidence="1">Leaf</tissue>
    </source>
</reference>
<protein>
    <submittedName>
        <fullName evidence="1">Uncharacterized protein</fullName>
    </submittedName>
</protein>